<name>A0AAJ1MJB7_9SPIO</name>
<dbReference type="PANTHER" id="PTHR36174:SF1">
    <property type="entry name" value="LIPID II:GLYCINE GLYCYLTRANSFERASE"/>
    <property type="match status" value="1"/>
</dbReference>
<dbReference type="InterPro" id="IPR050644">
    <property type="entry name" value="PG_Glycine_Bridge_Synth"/>
</dbReference>
<dbReference type="InterPro" id="IPR003447">
    <property type="entry name" value="FEMABX"/>
</dbReference>
<dbReference type="SUPFAM" id="SSF55729">
    <property type="entry name" value="Acyl-CoA N-acyltransferases (Nat)"/>
    <property type="match status" value="2"/>
</dbReference>
<evidence type="ECO:0000313" key="7">
    <source>
        <dbReference type="EMBL" id="MDC7227253.1"/>
    </source>
</evidence>
<evidence type="ECO:0000313" key="8">
    <source>
        <dbReference type="Proteomes" id="UP001221217"/>
    </source>
</evidence>
<proteinExistence type="inferred from homology"/>
<gene>
    <name evidence="7" type="ORF">PQJ61_10880</name>
</gene>
<dbReference type="EMBL" id="JAQQAL010000024">
    <property type="protein sequence ID" value="MDC7227253.1"/>
    <property type="molecule type" value="Genomic_DNA"/>
</dbReference>
<dbReference type="Gene3D" id="3.40.630.30">
    <property type="match status" value="2"/>
</dbReference>
<comment type="similarity">
    <text evidence="1">Belongs to the FemABX family.</text>
</comment>
<dbReference type="GO" id="GO:0071555">
    <property type="term" value="P:cell wall organization"/>
    <property type="evidence" value="ECO:0007669"/>
    <property type="project" value="UniProtKB-KW"/>
</dbReference>
<dbReference type="PROSITE" id="PS51191">
    <property type="entry name" value="FEMABX"/>
    <property type="match status" value="1"/>
</dbReference>
<dbReference type="GO" id="GO:0016755">
    <property type="term" value="F:aminoacyltransferase activity"/>
    <property type="evidence" value="ECO:0007669"/>
    <property type="project" value="InterPro"/>
</dbReference>
<dbReference type="InterPro" id="IPR016181">
    <property type="entry name" value="Acyl_CoA_acyltransferase"/>
</dbReference>
<evidence type="ECO:0000256" key="2">
    <source>
        <dbReference type="ARBA" id="ARBA00022679"/>
    </source>
</evidence>
<keyword evidence="6" id="KW-0961">Cell wall biogenesis/degradation</keyword>
<dbReference type="GO" id="GO:0009252">
    <property type="term" value="P:peptidoglycan biosynthetic process"/>
    <property type="evidence" value="ECO:0007669"/>
    <property type="project" value="UniProtKB-KW"/>
</dbReference>
<keyword evidence="4" id="KW-0573">Peptidoglycan synthesis</keyword>
<protein>
    <submittedName>
        <fullName evidence="7">Peptidoglycan bridge formation glycyltransferase FemA/FemB family protein</fullName>
    </submittedName>
</protein>
<reference evidence="7 8" key="1">
    <citation type="submission" date="2022-12" db="EMBL/GenBank/DDBJ databases">
        <title>Metagenome assembled genome from gulf of manar.</title>
        <authorList>
            <person name="Kohli P."/>
            <person name="Pk S."/>
            <person name="Venkata Ramana C."/>
            <person name="Sasikala C."/>
        </authorList>
    </citation>
    <scope>NUCLEOTIDE SEQUENCE [LARGE SCALE GENOMIC DNA]</scope>
    <source>
        <strain evidence="7">JB008</strain>
    </source>
</reference>
<comment type="caution">
    <text evidence="7">The sequence shown here is derived from an EMBL/GenBank/DDBJ whole genome shotgun (WGS) entry which is preliminary data.</text>
</comment>
<keyword evidence="5" id="KW-0012">Acyltransferase</keyword>
<keyword evidence="3" id="KW-0133">Cell shape</keyword>
<keyword evidence="2" id="KW-0808">Transferase</keyword>
<evidence type="ECO:0000256" key="4">
    <source>
        <dbReference type="ARBA" id="ARBA00022984"/>
    </source>
</evidence>
<accession>A0AAJ1MJB7</accession>
<dbReference type="AlphaFoldDB" id="A0AAJ1MJB7"/>
<evidence type="ECO:0000256" key="6">
    <source>
        <dbReference type="ARBA" id="ARBA00023316"/>
    </source>
</evidence>
<evidence type="ECO:0000256" key="3">
    <source>
        <dbReference type="ARBA" id="ARBA00022960"/>
    </source>
</evidence>
<sequence>MKQSLNKIKLPEIGLHSNMLQSSFWGSLKQEFGWQAFAFSLCDDEPVAHTLLVLVRELGAGQSLAYIPHGPMKNSGPTAESWEASAELAEALRPHLPGSCMFIRFDPPWGITTPAIAKEPAGYPETELSPLGTQNANTGDKSAARAFRKARMDIQPPSTVILDLNKTEDELLAGMKSKTRYNIRLAAKKGVEVRTAGIEDLPEWYELYRVTAERDKIALHGYDYYERIFELAAEQTGSGCAPELRLLQAVIDGVVEAGIITAWQGAPGVDRLATYLYGASSNNKRNYMPAYALQWEAIKQAAAAGCTGYDFFGIPPVDNPDHPMYGLYRFKTGFGGEILHRPGCWDFPYKKAAYAAFSTAEKARNYYYKTLRKR</sequence>
<dbReference type="Pfam" id="PF02388">
    <property type="entry name" value="FemAB"/>
    <property type="match status" value="2"/>
</dbReference>
<evidence type="ECO:0000256" key="1">
    <source>
        <dbReference type="ARBA" id="ARBA00009943"/>
    </source>
</evidence>
<dbReference type="GO" id="GO:0008360">
    <property type="term" value="P:regulation of cell shape"/>
    <property type="evidence" value="ECO:0007669"/>
    <property type="project" value="UniProtKB-KW"/>
</dbReference>
<evidence type="ECO:0000256" key="5">
    <source>
        <dbReference type="ARBA" id="ARBA00023315"/>
    </source>
</evidence>
<organism evidence="7 8">
    <name type="scientific">Candidatus Thalassospirochaeta sargassi</name>
    <dbReference type="NCBI Taxonomy" id="3119039"/>
    <lineage>
        <taxon>Bacteria</taxon>
        <taxon>Pseudomonadati</taxon>
        <taxon>Spirochaetota</taxon>
        <taxon>Spirochaetia</taxon>
        <taxon>Spirochaetales</taxon>
        <taxon>Spirochaetaceae</taxon>
        <taxon>Candidatus Thalassospirochaeta</taxon>
    </lineage>
</organism>
<dbReference type="PANTHER" id="PTHR36174">
    <property type="entry name" value="LIPID II:GLYCINE GLYCYLTRANSFERASE"/>
    <property type="match status" value="1"/>
</dbReference>
<dbReference type="Proteomes" id="UP001221217">
    <property type="component" value="Unassembled WGS sequence"/>
</dbReference>